<dbReference type="Proteomes" id="UP001152759">
    <property type="component" value="Unassembled WGS sequence"/>
</dbReference>
<evidence type="ECO:0000313" key="3">
    <source>
        <dbReference type="Proteomes" id="UP001152759"/>
    </source>
</evidence>
<feature type="compositionally biased region" description="Basic and acidic residues" evidence="1">
    <location>
        <begin position="41"/>
        <end position="56"/>
    </location>
</feature>
<feature type="compositionally biased region" description="Pro residues" evidence="1">
    <location>
        <begin position="70"/>
        <end position="88"/>
    </location>
</feature>
<evidence type="ECO:0000256" key="1">
    <source>
        <dbReference type="SAM" id="MobiDB-lite"/>
    </source>
</evidence>
<dbReference type="AlphaFoldDB" id="A0AAI8Y641"/>
<dbReference type="EMBL" id="CAKKNF020000026">
    <property type="protein sequence ID" value="CAH0747812.1"/>
    <property type="molecule type" value="Genomic_DNA"/>
</dbReference>
<feature type="region of interest" description="Disordered" evidence="1">
    <location>
        <begin position="1"/>
        <end position="88"/>
    </location>
</feature>
<evidence type="ECO:0000313" key="2">
    <source>
        <dbReference type="EMBL" id="CAH0747812.1"/>
    </source>
</evidence>
<keyword evidence="3" id="KW-1185">Reference proteome</keyword>
<sequence length="201" mass="22541">MPQPLPRPEQSPRAVPRVVDAGDYGESRVPNPDGDGDAESDAVRPRMAREAADREAQQGLPGPQTNMHPYPQPPAPGPGLPTCPALGPPKKPIRLKNVSNHFETFDTLHHNAKTKKKKPIRLKNVSNHFETFDTLHHNAKTSANQQTKRVHCMTIDYFFSKENLQCSEFIFFKTFKFRVSSSSSSELFTPLLGDCEDENKH</sequence>
<proteinExistence type="predicted"/>
<reference evidence="2" key="1">
    <citation type="submission" date="2021-12" db="EMBL/GenBank/DDBJ databases">
        <authorList>
            <person name="King R."/>
        </authorList>
    </citation>
    <scope>NUCLEOTIDE SEQUENCE</scope>
</reference>
<organism evidence="2 3">
    <name type="scientific">Bemisia tabaci</name>
    <name type="common">Sweetpotato whitefly</name>
    <name type="synonym">Aleurodes tabaci</name>
    <dbReference type="NCBI Taxonomy" id="7038"/>
    <lineage>
        <taxon>Eukaryota</taxon>
        <taxon>Metazoa</taxon>
        <taxon>Ecdysozoa</taxon>
        <taxon>Arthropoda</taxon>
        <taxon>Hexapoda</taxon>
        <taxon>Insecta</taxon>
        <taxon>Pterygota</taxon>
        <taxon>Neoptera</taxon>
        <taxon>Paraneoptera</taxon>
        <taxon>Hemiptera</taxon>
        <taxon>Sternorrhyncha</taxon>
        <taxon>Aleyrodoidea</taxon>
        <taxon>Aleyrodidae</taxon>
        <taxon>Aleyrodinae</taxon>
        <taxon>Bemisia</taxon>
    </lineage>
</organism>
<gene>
    <name evidence="2" type="ORF">BEMITA_LOCUS147</name>
</gene>
<protein>
    <submittedName>
        <fullName evidence="2">Uncharacterized protein</fullName>
    </submittedName>
</protein>
<comment type="caution">
    <text evidence="2">The sequence shown here is derived from an EMBL/GenBank/DDBJ whole genome shotgun (WGS) entry which is preliminary data.</text>
</comment>
<name>A0AAI8Y641_BEMTA</name>
<accession>A0AAI8Y641</accession>